<protein>
    <recommendedName>
        <fullName evidence="3">Methane oxygenase PmoA</fullName>
    </recommendedName>
</protein>
<dbReference type="Proteomes" id="UP000050454">
    <property type="component" value="Unassembled WGS sequence"/>
</dbReference>
<dbReference type="PATRIC" id="fig|1605367.3.peg.2773"/>
<evidence type="ECO:0008006" key="3">
    <source>
        <dbReference type="Google" id="ProtNLM"/>
    </source>
</evidence>
<organism evidence="1 2">
    <name type="scientific">Jiulongibacter sediminis</name>
    <dbReference type="NCBI Taxonomy" id="1605367"/>
    <lineage>
        <taxon>Bacteria</taxon>
        <taxon>Pseudomonadati</taxon>
        <taxon>Bacteroidota</taxon>
        <taxon>Cytophagia</taxon>
        <taxon>Cytophagales</taxon>
        <taxon>Leadbetterellaceae</taxon>
        <taxon>Jiulongibacter</taxon>
    </lineage>
</organism>
<evidence type="ECO:0000313" key="2">
    <source>
        <dbReference type="Proteomes" id="UP000050454"/>
    </source>
</evidence>
<accession>A0A0P7C6H5</accession>
<sequence>MRYLSLFACLAFSSAAQNLPIRFQDKAADGKIEVYVGSELFTAYLFDSDHSIKKPVLYPVISPEGNFVSRGWPLDPREGERTDHPHHIGIWFNHGDVNGNDFWNNSYERDLTKRHYGIIHHTGVKKIKESKKSGELITTTEWFDFEGKKLIEEESKYTFSATENLRIIDREITLKAATDLLFADNKEGMIALRLAKELEHADPKVNYTPSGEYTNDLGIKGTEVWGKRSEWMRLTGQINDENLTVAIFDHPDNHNFPGHWHARGYGLYAVNNIGSDVFTKGVEVSDISVPEGGKIKFKYRIIIASKHLTEDEMVEAALQFQK</sequence>
<keyword evidence="2" id="KW-1185">Reference proteome</keyword>
<name>A0A0P7C6H5_9BACT</name>
<reference evidence="1 2" key="1">
    <citation type="submission" date="2015-07" db="EMBL/GenBank/DDBJ databases">
        <title>The draft genome sequence of Leadbetterella sp. JN14-9.</title>
        <authorList>
            <person name="Liu Y."/>
            <person name="Du J."/>
            <person name="Shao Z."/>
        </authorList>
    </citation>
    <scope>NUCLEOTIDE SEQUENCE [LARGE SCALE GENOMIC DNA]</scope>
    <source>
        <strain evidence="1 2">JN14-9</strain>
    </source>
</reference>
<dbReference type="AlphaFoldDB" id="A0A0P7C6H5"/>
<proteinExistence type="predicted"/>
<dbReference type="STRING" id="1605367.AFM12_07005"/>
<comment type="caution">
    <text evidence="1">The sequence shown here is derived from an EMBL/GenBank/DDBJ whole genome shotgun (WGS) entry which is preliminary data.</text>
</comment>
<evidence type="ECO:0000313" key="1">
    <source>
        <dbReference type="EMBL" id="KPM49003.1"/>
    </source>
</evidence>
<gene>
    <name evidence="1" type="ORF">AFM12_07005</name>
</gene>
<dbReference type="Pfam" id="PF14100">
    <property type="entry name" value="DUF6807"/>
    <property type="match status" value="1"/>
</dbReference>
<dbReference type="EMBL" id="LGTQ01000006">
    <property type="protein sequence ID" value="KPM49003.1"/>
    <property type="molecule type" value="Genomic_DNA"/>
</dbReference>
<dbReference type="InterPro" id="IPR029475">
    <property type="entry name" value="DUF6807"/>
</dbReference>